<dbReference type="RefSeq" id="WP_249513081.1">
    <property type="nucleotide sequence ID" value="NZ_CP093365.1"/>
</dbReference>
<organism evidence="3 4">
    <name type="scientific">Bombilactobacillus thymidiniphilus</name>
    <dbReference type="NCBI Taxonomy" id="2923363"/>
    <lineage>
        <taxon>Bacteria</taxon>
        <taxon>Bacillati</taxon>
        <taxon>Bacillota</taxon>
        <taxon>Bacilli</taxon>
        <taxon>Lactobacillales</taxon>
        <taxon>Lactobacillaceae</taxon>
        <taxon>Bombilactobacillus</taxon>
    </lineage>
</organism>
<keyword evidence="4" id="KW-1185">Reference proteome</keyword>
<dbReference type="Pfam" id="PF06949">
    <property type="entry name" value="DUF1292"/>
    <property type="match status" value="1"/>
</dbReference>
<dbReference type="EMBL" id="CP093365">
    <property type="protein sequence ID" value="UQS83896.1"/>
    <property type="molecule type" value="Genomic_DNA"/>
</dbReference>
<dbReference type="PANTHER" id="PTHR40066:SF1">
    <property type="entry name" value="UPF0473 PROTEIN CBO2561_CLC_2432"/>
    <property type="match status" value="1"/>
</dbReference>
<evidence type="ECO:0000256" key="1">
    <source>
        <dbReference type="ARBA" id="ARBA00008439"/>
    </source>
</evidence>
<sequence length="100" mass="11643">MSEQPNNIDREIILSDDQGNKETFRILFTFDSDDYQKSYVLMYRASDEENAEIEIQAFSFTPDANGDVTAGDLEPIEDEREWEMVQEVLNTFSADDEQEF</sequence>
<dbReference type="PANTHER" id="PTHR40066">
    <property type="entry name" value="UPF0473 PROTEIN CBO2561/CLC_2432"/>
    <property type="match status" value="1"/>
</dbReference>
<proteinExistence type="inferred from homology"/>
<reference evidence="3 4" key="1">
    <citation type="journal article" date="2022" name="Int. J. Syst. Evol. Microbiol.">
        <title>Apilactobacillus apisilvae sp. nov., Nicolia spurrieriana gen. nov. sp. nov., Bombilactobacillus folatiphilus sp. nov. and Bombilactobacillus thymidiniphilus sp. nov., four new lactic acid bacterial isolates from stingless bees Tetragonula carbonaria and Austroplebeia australis.</title>
        <authorList>
            <person name="Oliphant S.A."/>
            <person name="Watson-Haigh N.S."/>
            <person name="Sumby K.M."/>
            <person name="Gardner J."/>
            <person name="Groom S."/>
            <person name="Jiranek V."/>
        </authorList>
    </citation>
    <scope>NUCLEOTIDE SEQUENCE [LARGE SCALE GENOMIC DNA]</scope>
    <source>
        <strain evidence="3 4">SG4_A1</strain>
    </source>
</reference>
<evidence type="ECO:0000313" key="4">
    <source>
        <dbReference type="Proteomes" id="UP000831947"/>
    </source>
</evidence>
<evidence type="ECO:0000256" key="2">
    <source>
        <dbReference type="HAMAP-Rule" id="MF_01448"/>
    </source>
</evidence>
<comment type="similarity">
    <text evidence="1 2">Belongs to the UPF0473 family.</text>
</comment>
<name>A0ABY4PEF6_9LACO</name>
<dbReference type="Proteomes" id="UP000831947">
    <property type="component" value="Chromosome"/>
</dbReference>
<gene>
    <name evidence="3" type="ORF">MOO47_01515</name>
</gene>
<accession>A0ABY4PEF6</accession>
<dbReference type="NCBIfam" id="NF010217">
    <property type="entry name" value="PRK13678.1-4"/>
    <property type="match status" value="1"/>
</dbReference>
<dbReference type="HAMAP" id="MF_01448">
    <property type="entry name" value="UPF0473"/>
    <property type="match status" value="1"/>
</dbReference>
<protein>
    <recommendedName>
        <fullName evidence="2">UPF0473 protein MOO47_01515</fullName>
    </recommendedName>
</protein>
<dbReference type="InterPro" id="IPR009711">
    <property type="entry name" value="UPF0473"/>
</dbReference>
<evidence type="ECO:0000313" key="3">
    <source>
        <dbReference type="EMBL" id="UQS83896.1"/>
    </source>
</evidence>